<reference evidence="2" key="3">
    <citation type="journal article" date="2012" name="Nature">
        <title>The protein kinase Pstol1 from traditional rice confers tolerance of phosphorus deficiency.</title>
        <authorList>
            <person name="Gamuyao R."/>
            <person name="Chin J.H."/>
            <person name="Pariasca-Tanaka J."/>
            <person name="Pesaresi P."/>
            <person name="Catausan S."/>
            <person name="Dalid C."/>
            <person name="Slamet-Loedin I."/>
            <person name="Tecson-Mendoza E.M."/>
            <person name="Wissuwa M."/>
            <person name="Heuer S."/>
        </authorList>
    </citation>
    <scope>NUCLEOTIDE SEQUENCE</scope>
</reference>
<dbReference type="AlphaFoldDB" id="C5NNY7"/>
<reference evidence="2" key="2">
    <citation type="journal article" date="2011" name="Plant Physiol.">
        <title>Developing rice with high yield under phosphorus deficiency: Pup1 sequence to application.</title>
        <authorList>
            <person name="Chin J.H."/>
            <person name="Gamuyao R."/>
            <person name="Dalid C."/>
            <person name="Bustamam M."/>
            <person name="Prasetiyono J."/>
            <person name="Moeljopawiro S."/>
            <person name="Wissuwa M."/>
            <person name="Heuer S."/>
        </authorList>
    </citation>
    <scope>NUCLEOTIDE SEQUENCE</scope>
</reference>
<evidence type="ECO:0000313" key="2">
    <source>
        <dbReference type="EMBL" id="BAH80076.1"/>
    </source>
</evidence>
<gene>
    <name evidence="2" type="primary">K0185A05-19</name>
</gene>
<accession>C5NNY7</accession>
<protein>
    <submittedName>
        <fullName evidence="2">Uncharacterized protein</fullName>
    </submittedName>
</protein>
<organism evidence="2">
    <name type="scientific">Oryza sativa subsp. indica</name>
    <name type="common">Rice</name>
    <dbReference type="NCBI Taxonomy" id="39946"/>
    <lineage>
        <taxon>Eukaryota</taxon>
        <taxon>Viridiplantae</taxon>
        <taxon>Streptophyta</taxon>
        <taxon>Embryophyta</taxon>
        <taxon>Tracheophyta</taxon>
        <taxon>Spermatophyta</taxon>
        <taxon>Magnoliopsida</taxon>
        <taxon>Liliopsida</taxon>
        <taxon>Poales</taxon>
        <taxon>Poaceae</taxon>
        <taxon>BOP clade</taxon>
        <taxon>Oryzoideae</taxon>
        <taxon>Oryzeae</taxon>
        <taxon>Oryzinae</taxon>
        <taxon>Oryza</taxon>
        <taxon>Oryza sativa</taxon>
    </lineage>
</organism>
<feature type="compositionally biased region" description="Gly residues" evidence="1">
    <location>
        <begin position="32"/>
        <end position="41"/>
    </location>
</feature>
<dbReference type="EMBL" id="AB458444">
    <property type="protein sequence ID" value="BAH80076.1"/>
    <property type="molecule type" value="Genomic_DNA"/>
</dbReference>
<feature type="region of interest" description="Disordered" evidence="1">
    <location>
        <begin position="27"/>
        <end position="67"/>
    </location>
</feature>
<name>C5NNY7_ORYSI</name>
<sequence length="67" mass="7035">MGMDRGVRAVTVTVDGTDPVVGLRRAMKETGGHGGGDGSGGSCHDDDDGQASRRFRWLLQPPPLSQI</sequence>
<proteinExistence type="predicted"/>
<evidence type="ECO:0000256" key="1">
    <source>
        <dbReference type="SAM" id="MobiDB-lite"/>
    </source>
</evidence>
<reference evidence="2" key="1">
    <citation type="journal article" date="2009" name="Plant Biotechnol. J.">
        <title>Comparative sequence analyses of the major quantitative trait locus phosphorus uptake 1 (Pup1) reveal a complex genetic structure.</title>
        <authorList>
            <person name="Heuer S."/>
            <person name="Lu X."/>
            <person name="Chin J.H."/>
            <person name="Pariasca-Tanaka J."/>
            <person name="Kanamori H."/>
            <person name="Matsumoto T."/>
            <person name="De Leon T."/>
            <person name="Ulat V.J."/>
            <person name="Ismail A.M."/>
            <person name="Yano M."/>
            <person name="Wissuwa M."/>
        </authorList>
    </citation>
    <scope>NUCLEOTIDE SEQUENCE</scope>
</reference>